<evidence type="ECO:0000256" key="2">
    <source>
        <dbReference type="ARBA" id="ARBA00022833"/>
    </source>
</evidence>
<organism evidence="6">
    <name type="scientific">Eucampia antarctica</name>
    <dbReference type="NCBI Taxonomy" id="49252"/>
    <lineage>
        <taxon>Eukaryota</taxon>
        <taxon>Sar</taxon>
        <taxon>Stramenopiles</taxon>
        <taxon>Ochrophyta</taxon>
        <taxon>Bacillariophyta</taxon>
        <taxon>Mediophyceae</taxon>
        <taxon>Biddulphiophycidae</taxon>
        <taxon>Hemiaulales</taxon>
        <taxon>Hemiaulaceae</taxon>
        <taxon>Eucampia</taxon>
    </lineage>
</organism>
<dbReference type="GO" id="GO:0003684">
    <property type="term" value="F:damaged DNA binding"/>
    <property type="evidence" value="ECO:0007669"/>
    <property type="project" value="InterPro"/>
</dbReference>
<name>A0A7S2WHM1_9STRA</name>
<dbReference type="Pfam" id="PF05181">
    <property type="entry name" value="XPA_C"/>
    <property type="match status" value="1"/>
</dbReference>
<evidence type="ECO:0000256" key="4">
    <source>
        <dbReference type="SAM" id="MobiDB-lite"/>
    </source>
</evidence>
<dbReference type="Gene3D" id="3.90.530.10">
    <property type="entry name" value="XPA C-terminal domain"/>
    <property type="match status" value="1"/>
</dbReference>
<protein>
    <recommendedName>
        <fullName evidence="5">XPA C-terminal domain-containing protein</fullName>
    </recommendedName>
</protein>
<keyword evidence="2" id="KW-0862">Zinc</keyword>
<accession>A0A7S2WHM1</accession>
<evidence type="ECO:0000256" key="1">
    <source>
        <dbReference type="ARBA" id="ARBA00004123"/>
    </source>
</evidence>
<feature type="domain" description="XPA C-terminal" evidence="5">
    <location>
        <begin position="85"/>
        <end position="130"/>
    </location>
</feature>
<gene>
    <name evidence="6" type="ORF">EANT1437_LOCUS11286</name>
</gene>
<feature type="compositionally biased region" description="Basic and acidic residues" evidence="4">
    <location>
        <begin position="156"/>
        <end position="172"/>
    </location>
</feature>
<feature type="compositionally biased region" description="Basic and acidic residues" evidence="4">
    <location>
        <begin position="25"/>
        <end position="41"/>
    </location>
</feature>
<dbReference type="PANTHER" id="PTHR10142:SF0">
    <property type="entry name" value="DNA REPAIR PROTEIN COMPLEMENTING XP-A CELLS"/>
    <property type="match status" value="1"/>
</dbReference>
<dbReference type="InterPro" id="IPR000465">
    <property type="entry name" value="XPA/RAD14"/>
</dbReference>
<evidence type="ECO:0000313" key="6">
    <source>
        <dbReference type="EMBL" id="CAD9686949.1"/>
    </source>
</evidence>
<dbReference type="PANTHER" id="PTHR10142">
    <property type="entry name" value="DNA REPAIR PROTEIN COMPLEMENTING XP-A CELLS"/>
    <property type="match status" value="1"/>
</dbReference>
<comment type="subcellular location">
    <subcellularLocation>
        <location evidence="1">Nucleus</location>
    </subcellularLocation>
</comment>
<dbReference type="GO" id="GO:0070914">
    <property type="term" value="P:UV-damage excision repair"/>
    <property type="evidence" value="ECO:0007669"/>
    <property type="project" value="TreeGrafter"/>
</dbReference>
<dbReference type="GO" id="GO:1901255">
    <property type="term" value="P:nucleotide-excision repair involved in interstrand cross-link repair"/>
    <property type="evidence" value="ECO:0007669"/>
    <property type="project" value="TreeGrafter"/>
</dbReference>
<keyword evidence="3" id="KW-0539">Nucleus</keyword>
<dbReference type="CDD" id="cd21075">
    <property type="entry name" value="DBD_XPA-like"/>
    <property type="match status" value="1"/>
</dbReference>
<reference evidence="6" key="1">
    <citation type="submission" date="2021-01" db="EMBL/GenBank/DDBJ databases">
        <authorList>
            <person name="Corre E."/>
            <person name="Pelletier E."/>
            <person name="Niang G."/>
            <person name="Scheremetjew M."/>
            <person name="Finn R."/>
            <person name="Kale V."/>
            <person name="Holt S."/>
            <person name="Cochrane G."/>
            <person name="Meng A."/>
            <person name="Brown T."/>
            <person name="Cohen L."/>
        </authorList>
    </citation>
    <scope>NUCLEOTIDE SEQUENCE</scope>
    <source>
        <strain evidence="6">CCMP1452</strain>
    </source>
</reference>
<dbReference type="InterPro" id="IPR009061">
    <property type="entry name" value="DNA-bd_dom_put_sf"/>
</dbReference>
<dbReference type="GO" id="GO:0000110">
    <property type="term" value="C:nucleotide-excision repair factor 1 complex"/>
    <property type="evidence" value="ECO:0007669"/>
    <property type="project" value="TreeGrafter"/>
</dbReference>
<evidence type="ECO:0000256" key="3">
    <source>
        <dbReference type="ARBA" id="ARBA00023242"/>
    </source>
</evidence>
<evidence type="ECO:0000259" key="5">
    <source>
        <dbReference type="Pfam" id="PF05181"/>
    </source>
</evidence>
<dbReference type="GO" id="GO:0000715">
    <property type="term" value="P:nucleotide-excision repair, DNA damage recognition"/>
    <property type="evidence" value="ECO:0007669"/>
    <property type="project" value="TreeGrafter"/>
</dbReference>
<dbReference type="GO" id="GO:0006284">
    <property type="term" value="P:base-excision repair"/>
    <property type="evidence" value="ECO:0007669"/>
    <property type="project" value="TreeGrafter"/>
</dbReference>
<dbReference type="EMBL" id="HBHI01021979">
    <property type="protein sequence ID" value="CAD9686949.1"/>
    <property type="molecule type" value="Transcribed_RNA"/>
</dbReference>
<dbReference type="InterPro" id="IPR022656">
    <property type="entry name" value="XPA_C"/>
</dbReference>
<dbReference type="SUPFAM" id="SSF46955">
    <property type="entry name" value="Putative DNA-binding domain"/>
    <property type="match status" value="1"/>
</dbReference>
<dbReference type="AlphaFoldDB" id="A0A7S2WHM1"/>
<feature type="region of interest" description="Disordered" evidence="4">
    <location>
        <begin position="25"/>
        <end position="61"/>
    </location>
</feature>
<proteinExistence type="predicted"/>
<dbReference type="InterPro" id="IPR037129">
    <property type="entry name" value="XPA_sf"/>
</dbReference>
<feature type="region of interest" description="Disordered" evidence="4">
    <location>
        <begin position="153"/>
        <end position="172"/>
    </location>
</feature>
<sequence>MALTEEQRERMRMNRERALEIRRKKMEEAADEAAKKKDSAKGKGIHSISGVNNNNNKRGGDDEKAVLLEEEEDVELEEFEIGVSQFVTKREAMQTYCLPDATLSICPFIERDNPRNKNWNTMKLFYRSDIRRRARERHGGILGLVEERNKRKRKQLERDLENNKDIFKRNKT</sequence>